<sequence length="223" mass="25472">MPSIAQEDWDIPSMDFHAASNGSTVNLLKRRRDVASLGDVIEREREREEEVQMKIQSPRHTHIHPHAHPHNSYPHTMHHEPERRHLIPRSKMSLNKRVRVEYLPVETEPRIEQMKEREKSPAAMDLRACHICRRKPTVKKELDAFANCEGCAKRTCWVCIRECLGGWGGKFGMGGEVGKQEEGGQGWGENGMQHRGMVCSRCCVERGTEGEVLCLGCLRVEES</sequence>
<dbReference type="OrthoDB" id="5377226at2759"/>
<protein>
    <submittedName>
        <fullName evidence="1">E957db41-6403-46f0-8dd3-95aca6390afd-CDS</fullName>
    </submittedName>
</protein>
<keyword evidence="2" id="KW-1185">Reference proteome</keyword>
<comment type="caution">
    <text evidence="1">The sequence shown here is derived from an EMBL/GenBank/DDBJ whole genome shotgun (WGS) entry which is preliminary data.</text>
</comment>
<proteinExistence type="predicted"/>
<organism evidence="1 2">
    <name type="scientific">Sclerotinia trifoliorum</name>
    <dbReference type="NCBI Taxonomy" id="28548"/>
    <lineage>
        <taxon>Eukaryota</taxon>
        <taxon>Fungi</taxon>
        <taxon>Dikarya</taxon>
        <taxon>Ascomycota</taxon>
        <taxon>Pezizomycotina</taxon>
        <taxon>Leotiomycetes</taxon>
        <taxon>Helotiales</taxon>
        <taxon>Sclerotiniaceae</taxon>
        <taxon>Sclerotinia</taxon>
    </lineage>
</organism>
<dbReference type="AlphaFoldDB" id="A0A8H2VY06"/>
<evidence type="ECO:0000313" key="2">
    <source>
        <dbReference type="Proteomes" id="UP000624404"/>
    </source>
</evidence>
<name>A0A8H2VY06_9HELO</name>
<dbReference type="EMBL" id="CAJHIA010000024">
    <property type="protein sequence ID" value="CAD6446999.1"/>
    <property type="molecule type" value="Genomic_DNA"/>
</dbReference>
<reference evidence="1" key="1">
    <citation type="submission" date="2020-10" db="EMBL/GenBank/DDBJ databases">
        <authorList>
            <person name="Kusch S."/>
        </authorList>
    </citation>
    <scope>NUCLEOTIDE SEQUENCE</scope>
    <source>
        <strain evidence="1">SwB9</strain>
    </source>
</reference>
<dbReference type="Proteomes" id="UP000624404">
    <property type="component" value="Unassembled WGS sequence"/>
</dbReference>
<evidence type="ECO:0000313" key="1">
    <source>
        <dbReference type="EMBL" id="CAD6446999.1"/>
    </source>
</evidence>
<accession>A0A8H2VY06</accession>
<gene>
    <name evidence="1" type="ORF">SCLTRI_LOCUS6791</name>
</gene>